<keyword evidence="6" id="KW-1185">Reference proteome</keyword>
<accession>A0ABX9WN03</accession>
<feature type="domain" description="HTH gntR-type" evidence="4">
    <location>
        <begin position="34"/>
        <end position="102"/>
    </location>
</feature>
<sequence length="265" mass="29631">MTLLLLVRWPHRDRTARITLTRPLPITLDRSSPIPLYFQVAQQIEALIDRGELPPGSRLDNEILLADQTGLSRPTMRQAIQHLVDKGLLVRKRGVGTQVVHGVVKRPVELSSLYDDLSRSNQRPGTKVLAVETGPCDDTIAAALRLAPGTEVVHLRRLRFAQGEPLAIMQNWLPTDLTELTAERLEERGLYELLRGVGVHMRVANQLIGARAATLAEGRLLNERRGAPLLTMTRTTYDDNGRAVEHGSHVYRPALYSFEIALVER</sequence>
<keyword evidence="2" id="KW-0238">DNA-binding</keyword>
<evidence type="ECO:0000256" key="1">
    <source>
        <dbReference type="ARBA" id="ARBA00023015"/>
    </source>
</evidence>
<dbReference type="SUPFAM" id="SSF64288">
    <property type="entry name" value="Chorismate lyase-like"/>
    <property type="match status" value="1"/>
</dbReference>
<dbReference type="Pfam" id="PF07702">
    <property type="entry name" value="UTRA"/>
    <property type="match status" value="1"/>
</dbReference>
<evidence type="ECO:0000313" key="5">
    <source>
        <dbReference type="EMBL" id="RNM00832.1"/>
    </source>
</evidence>
<gene>
    <name evidence="5" type="ORF">EFE23_04030</name>
</gene>
<dbReference type="InterPro" id="IPR036388">
    <property type="entry name" value="WH-like_DNA-bd_sf"/>
</dbReference>
<keyword evidence="3" id="KW-0804">Transcription</keyword>
<dbReference type="SMART" id="SM00866">
    <property type="entry name" value="UTRA"/>
    <property type="match status" value="1"/>
</dbReference>
<organism evidence="5 6">
    <name type="scientific">Micromonospora solifontis</name>
    <dbReference type="NCBI Taxonomy" id="2487138"/>
    <lineage>
        <taxon>Bacteria</taxon>
        <taxon>Bacillati</taxon>
        <taxon>Actinomycetota</taxon>
        <taxon>Actinomycetes</taxon>
        <taxon>Micromonosporales</taxon>
        <taxon>Micromonosporaceae</taxon>
        <taxon>Micromonospora</taxon>
    </lineage>
</organism>
<dbReference type="PANTHER" id="PTHR44846">
    <property type="entry name" value="MANNOSYL-D-GLYCERATE TRANSPORT/METABOLISM SYSTEM REPRESSOR MNGR-RELATED"/>
    <property type="match status" value="1"/>
</dbReference>
<dbReference type="Gene3D" id="3.40.1410.10">
    <property type="entry name" value="Chorismate lyase-like"/>
    <property type="match status" value="1"/>
</dbReference>
<dbReference type="InterPro" id="IPR011663">
    <property type="entry name" value="UTRA"/>
</dbReference>
<evidence type="ECO:0000256" key="2">
    <source>
        <dbReference type="ARBA" id="ARBA00023125"/>
    </source>
</evidence>
<name>A0ABX9WN03_9ACTN</name>
<dbReference type="InterPro" id="IPR000524">
    <property type="entry name" value="Tscrpt_reg_HTH_GntR"/>
</dbReference>
<evidence type="ECO:0000313" key="6">
    <source>
        <dbReference type="Proteomes" id="UP000280698"/>
    </source>
</evidence>
<dbReference type="InterPro" id="IPR028978">
    <property type="entry name" value="Chorismate_lyase_/UTRA_dom_sf"/>
</dbReference>
<protein>
    <submittedName>
        <fullName evidence="5">GntR family transcriptional regulator</fullName>
    </submittedName>
</protein>
<reference evidence="5 6" key="1">
    <citation type="submission" date="2018-11" db="EMBL/GenBank/DDBJ databases">
        <title>Micromonospora sp. PPF5-17, a new actinomycetes isolated from a hot spring soil.</title>
        <authorList>
            <person name="Thawai C."/>
        </authorList>
    </citation>
    <scope>NUCLEOTIDE SEQUENCE [LARGE SCALE GENOMIC DNA]</scope>
    <source>
        <strain evidence="5 6">PPF5-17</strain>
    </source>
</reference>
<dbReference type="EMBL" id="RJLN01000007">
    <property type="protein sequence ID" value="RNM00832.1"/>
    <property type="molecule type" value="Genomic_DNA"/>
</dbReference>
<dbReference type="Proteomes" id="UP000280698">
    <property type="component" value="Unassembled WGS sequence"/>
</dbReference>
<dbReference type="CDD" id="cd07377">
    <property type="entry name" value="WHTH_GntR"/>
    <property type="match status" value="1"/>
</dbReference>
<dbReference type="Pfam" id="PF00392">
    <property type="entry name" value="GntR"/>
    <property type="match status" value="1"/>
</dbReference>
<comment type="caution">
    <text evidence="5">The sequence shown here is derived from an EMBL/GenBank/DDBJ whole genome shotgun (WGS) entry which is preliminary data.</text>
</comment>
<dbReference type="SMART" id="SM00345">
    <property type="entry name" value="HTH_GNTR"/>
    <property type="match status" value="1"/>
</dbReference>
<dbReference type="SUPFAM" id="SSF46785">
    <property type="entry name" value="Winged helix' DNA-binding domain"/>
    <property type="match status" value="1"/>
</dbReference>
<dbReference type="Gene3D" id="1.10.10.10">
    <property type="entry name" value="Winged helix-like DNA-binding domain superfamily/Winged helix DNA-binding domain"/>
    <property type="match status" value="1"/>
</dbReference>
<keyword evidence="1" id="KW-0805">Transcription regulation</keyword>
<dbReference type="InterPro" id="IPR036390">
    <property type="entry name" value="WH_DNA-bd_sf"/>
</dbReference>
<dbReference type="PRINTS" id="PR00035">
    <property type="entry name" value="HTHGNTR"/>
</dbReference>
<dbReference type="InterPro" id="IPR050679">
    <property type="entry name" value="Bact_HTH_transcr_reg"/>
</dbReference>
<evidence type="ECO:0000256" key="3">
    <source>
        <dbReference type="ARBA" id="ARBA00023163"/>
    </source>
</evidence>
<dbReference type="PROSITE" id="PS50949">
    <property type="entry name" value="HTH_GNTR"/>
    <property type="match status" value="1"/>
</dbReference>
<evidence type="ECO:0000259" key="4">
    <source>
        <dbReference type="PROSITE" id="PS50949"/>
    </source>
</evidence>
<dbReference type="PANTHER" id="PTHR44846:SF17">
    <property type="entry name" value="GNTR-FAMILY TRANSCRIPTIONAL REGULATOR"/>
    <property type="match status" value="1"/>
</dbReference>
<proteinExistence type="predicted"/>